<accession>A0ABQ2HCS8</accession>
<dbReference type="Pfam" id="PF00534">
    <property type="entry name" value="Glycos_transf_1"/>
    <property type="match status" value="1"/>
</dbReference>
<dbReference type="RefSeq" id="WP_019941584.1">
    <property type="nucleotide sequence ID" value="NZ_BMLI01000001.1"/>
</dbReference>
<dbReference type="EMBL" id="BMLI01000001">
    <property type="protein sequence ID" value="GGM74241.1"/>
    <property type="molecule type" value="Genomic_DNA"/>
</dbReference>
<feature type="domain" description="Glycosyl transferase family 1" evidence="1">
    <location>
        <begin position="184"/>
        <end position="327"/>
    </location>
</feature>
<dbReference type="Proteomes" id="UP000632339">
    <property type="component" value="Unassembled WGS sequence"/>
</dbReference>
<evidence type="ECO:0000313" key="3">
    <source>
        <dbReference type="EMBL" id="GGM74241.1"/>
    </source>
</evidence>
<proteinExistence type="predicted"/>
<name>A0ABQ2HCS8_9BACT</name>
<organism evidence="3 4">
    <name type="scientific">Dyadobacter beijingensis</name>
    <dbReference type="NCBI Taxonomy" id="365489"/>
    <lineage>
        <taxon>Bacteria</taxon>
        <taxon>Pseudomonadati</taxon>
        <taxon>Bacteroidota</taxon>
        <taxon>Cytophagia</taxon>
        <taxon>Cytophagales</taxon>
        <taxon>Spirosomataceae</taxon>
        <taxon>Dyadobacter</taxon>
    </lineage>
</organism>
<dbReference type="Pfam" id="PF13439">
    <property type="entry name" value="Glyco_transf_4"/>
    <property type="match status" value="1"/>
</dbReference>
<dbReference type="CDD" id="cd03801">
    <property type="entry name" value="GT4_PimA-like"/>
    <property type="match status" value="1"/>
</dbReference>
<dbReference type="Gene3D" id="3.40.50.2000">
    <property type="entry name" value="Glycogen Phosphorylase B"/>
    <property type="match status" value="2"/>
</dbReference>
<evidence type="ECO:0000259" key="2">
    <source>
        <dbReference type="Pfam" id="PF13439"/>
    </source>
</evidence>
<reference evidence="4" key="1">
    <citation type="journal article" date="2019" name="Int. J. Syst. Evol. Microbiol.">
        <title>The Global Catalogue of Microorganisms (GCM) 10K type strain sequencing project: providing services to taxonomists for standard genome sequencing and annotation.</title>
        <authorList>
            <consortium name="The Broad Institute Genomics Platform"/>
            <consortium name="The Broad Institute Genome Sequencing Center for Infectious Disease"/>
            <person name="Wu L."/>
            <person name="Ma J."/>
        </authorList>
    </citation>
    <scope>NUCLEOTIDE SEQUENCE [LARGE SCALE GENOMIC DNA]</scope>
    <source>
        <strain evidence="4">CGMCC 1.6375</strain>
    </source>
</reference>
<keyword evidence="4" id="KW-1185">Reference proteome</keyword>
<dbReference type="PANTHER" id="PTHR46401">
    <property type="entry name" value="GLYCOSYLTRANSFERASE WBBK-RELATED"/>
    <property type="match status" value="1"/>
</dbReference>
<sequence length="380" mass="43670">MLNKTKLLYITHSIQIGGVEVALISGIPALFEKYDLTVLVLGTVDQKMVSHLTEPQKACIHAFDYPLWSYPVTLFKVLRFIGRIRPDVMISSLWRASMVGTLAKRRWPNIRFISFVHSSTFFHKLDKMFTVSALKHSDYIFTDCSATSEFVEKEYAPDRNIAVISFFTQKSPDHKSNPPLTKLEARFMFLGRLSQVKNLNLAADTIKYLRDRGIDAKLDLYGREDGALQSLNEQIKAHQLENVIKYEGGLNIAQKQKAFQQYHFLIQLSSNEGMAMSVAEAMQNGLVCFVTPVGEIRHYAGDMDTALFADIWDPEKWRQSLEKLENCIRNPDIYQQISANSFRHFQRVELYSESLCKTIDYVFVKEQDDFQPQKRVKVTG</sequence>
<evidence type="ECO:0000313" key="4">
    <source>
        <dbReference type="Proteomes" id="UP000632339"/>
    </source>
</evidence>
<feature type="domain" description="Glycosyltransferase subfamily 4-like N-terminal" evidence="2">
    <location>
        <begin position="16"/>
        <end position="164"/>
    </location>
</feature>
<comment type="caution">
    <text evidence="3">The sequence shown here is derived from an EMBL/GenBank/DDBJ whole genome shotgun (WGS) entry which is preliminary data.</text>
</comment>
<dbReference type="InterPro" id="IPR028098">
    <property type="entry name" value="Glyco_trans_4-like_N"/>
</dbReference>
<dbReference type="InterPro" id="IPR001296">
    <property type="entry name" value="Glyco_trans_1"/>
</dbReference>
<dbReference type="PANTHER" id="PTHR46401:SF8">
    <property type="entry name" value="BLL6006 PROTEIN"/>
    <property type="match status" value="1"/>
</dbReference>
<protein>
    <submittedName>
        <fullName evidence="3">Uncharacterized protein</fullName>
    </submittedName>
</protein>
<gene>
    <name evidence="3" type="ORF">GCM10010967_02240</name>
</gene>
<dbReference type="SUPFAM" id="SSF53756">
    <property type="entry name" value="UDP-Glycosyltransferase/glycogen phosphorylase"/>
    <property type="match status" value="1"/>
</dbReference>
<evidence type="ECO:0000259" key="1">
    <source>
        <dbReference type="Pfam" id="PF00534"/>
    </source>
</evidence>